<dbReference type="AlphaFoldDB" id="A0AAV5S6R0"/>
<accession>A0AAV5S6R0</accession>
<dbReference type="InterPro" id="IPR029062">
    <property type="entry name" value="Class_I_gatase-like"/>
</dbReference>
<dbReference type="Pfam" id="PF00117">
    <property type="entry name" value="GATase"/>
    <property type="match status" value="1"/>
</dbReference>
<reference evidence="3 4" key="1">
    <citation type="journal article" date="2023" name="Elife">
        <title>Identification of key yeast species and microbe-microbe interactions impacting larval growth of Drosophila in the wild.</title>
        <authorList>
            <person name="Mure A."/>
            <person name="Sugiura Y."/>
            <person name="Maeda R."/>
            <person name="Honda K."/>
            <person name="Sakurai N."/>
            <person name="Takahashi Y."/>
            <person name="Watada M."/>
            <person name="Katoh T."/>
            <person name="Gotoh A."/>
            <person name="Gotoh Y."/>
            <person name="Taniguchi I."/>
            <person name="Nakamura K."/>
            <person name="Hayashi T."/>
            <person name="Katayama T."/>
            <person name="Uemura T."/>
            <person name="Hattori Y."/>
        </authorList>
    </citation>
    <scope>NUCLEOTIDE SEQUENCE [LARGE SCALE GENOMIC DNA]</scope>
    <source>
        <strain evidence="3 4">KH-74</strain>
    </source>
</reference>
<dbReference type="PROSITE" id="PS51273">
    <property type="entry name" value="GATASE_TYPE_1"/>
    <property type="match status" value="1"/>
</dbReference>
<organism evidence="3 4">
    <name type="scientific">Maudiozyma humilis</name>
    <name type="common">Sour dough yeast</name>
    <name type="synonym">Kazachstania humilis</name>
    <dbReference type="NCBI Taxonomy" id="51915"/>
    <lineage>
        <taxon>Eukaryota</taxon>
        <taxon>Fungi</taxon>
        <taxon>Dikarya</taxon>
        <taxon>Ascomycota</taxon>
        <taxon>Saccharomycotina</taxon>
        <taxon>Saccharomycetes</taxon>
        <taxon>Saccharomycetales</taxon>
        <taxon>Saccharomycetaceae</taxon>
        <taxon>Maudiozyma</taxon>
    </lineage>
</organism>
<comment type="caution">
    <text evidence="3">The sequence shown here is derived from an EMBL/GenBank/DDBJ whole genome shotgun (WGS) entry which is preliminary data.</text>
</comment>
<keyword evidence="4" id="KW-1185">Reference proteome</keyword>
<dbReference type="GO" id="GO:0005634">
    <property type="term" value="C:nucleus"/>
    <property type="evidence" value="ECO:0007669"/>
    <property type="project" value="TreeGrafter"/>
</dbReference>
<feature type="domain" description="Glutamine amidotransferase" evidence="2">
    <location>
        <begin position="112"/>
        <end position="211"/>
    </location>
</feature>
<evidence type="ECO:0000256" key="1">
    <source>
        <dbReference type="SAM" id="MobiDB-lite"/>
    </source>
</evidence>
<feature type="region of interest" description="Disordered" evidence="1">
    <location>
        <begin position="222"/>
        <end position="242"/>
    </location>
</feature>
<dbReference type="PANTHER" id="PTHR42695">
    <property type="entry name" value="GLUTAMINE AMIDOTRANSFERASE YLR126C-RELATED"/>
    <property type="match status" value="1"/>
</dbReference>
<evidence type="ECO:0000313" key="3">
    <source>
        <dbReference type="EMBL" id="GMM59130.1"/>
    </source>
</evidence>
<dbReference type="PANTHER" id="PTHR42695:SF5">
    <property type="entry name" value="GLUTAMINE AMIDOTRANSFERASE YLR126C-RELATED"/>
    <property type="match status" value="1"/>
</dbReference>
<dbReference type="SUPFAM" id="SSF52317">
    <property type="entry name" value="Class I glutamine amidotransferase-like"/>
    <property type="match status" value="1"/>
</dbReference>
<evidence type="ECO:0000259" key="2">
    <source>
        <dbReference type="Pfam" id="PF00117"/>
    </source>
</evidence>
<dbReference type="GO" id="GO:0005829">
    <property type="term" value="C:cytosol"/>
    <property type="evidence" value="ECO:0007669"/>
    <property type="project" value="TreeGrafter"/>
</dbReference>
<dbReference type="InterPro" id="IPR044992">
    <property type="entry name" value="ChyE-like"/>
</dbReference>
<dbReference type="EMBL" id="BTGD01000025">
    <property type="protein sequence ID" value="GMM59130.1"/>
    <property type="molecule type" value="Genomic_DNA"/>
</dbReference>
<protein>
    <submittedName>
        <fullName evidence="3">Amidotransferase</fullName>
    </submittedName>
</protein>
<name>A0AAV5S6R0_MAUHU</name>
<dbReference type="CDD" id="cd01741">
    <property type="entry name" value="GATase1_1"/>
    <property type="match status" value="1"/>
</dbReference>
<evidence type="ECO:0000313" key="4">
    <source>
        <dbReference type="Proteomes" id="UP001377567"/>
    </source>
</evidence>
<dbReference type="InterPro" id="IPR017926">
    <property type="entry name" value="GATASE"/>
</dbReference>
<gene>
    <name evidence="3" type="ORF">DAKH74_057470</name>
</gene>
<proteinExistence type="predicted"/>
<dbReference type="Gene3D" id="3.40.50.880">
    <property type="match status" value="1"/>
</dbReference>
<dbReference type="Proteomes" id="UP001377567">
    <property type="component" value="Unassembled WGS sequence"/>
</dbReference>
<sequence>MTNSSARKIAIFYTDHDDEWTGTHGNFVTMAKTLLDETKDHPADISYDVFHVCNGEFPSAELLRSVDESGARHYVGIFITGSRYDSFDTTTPWIVQFRELLAELLSHDAEDTYPPIVGICFGHQAIAKTLGCDVGRNPLGFEGGVAKITLNPVGAQLFGTDVLHLSEVHNDVVFHPPTEGGYSNWGSSAKCEVQGLYKPRRLLTFQGHPEFPNAVAARGLEKTRKSQAHEDFAKDSSRIRTPPEELDAMLASTQEHPNDGKIASNKIWQLFAQRI</sequence>